<feature type="compositionally biased region" description="Acidic residues" evidence="6">
    <location>
        <begin position="165"/>
        <end position="191"/>
    </location>
</feature>
<evidence type="ECO:0000256" key="6">
    <source>
        <dbReference type="SAM" id="MobiDB-lite"/>
    </source>
</evidence>
<evidence type="ECO:0000313" key="8">
    <source>
        <dbReference type="Proteomes" id="UP001150569"/>
    </source>
</evidence>
<feature type="region of interest" description="Disordered" evidence="6">
    <location>
        <begin position="125"/>
        <end position="259"/>
    </location>
</feature>
<dbReference type="GO" id="GO:0006364">
    <property type="term" value="P:rRNA processing"/>
    <property type="evidence" value="ECO:0007669"/>
    <property type="project" value="TreeGrafter"/>
</dbReference>
<reference evidence="7" key="1">
    <citation type="submission" date="2022-07" db="EMBL/GenBank/DDBJ databases">
        <title>Phylogenomic reconstructions and comparative analyses of Kickxellomycotina fungi.</title>
        <authorList>
            <person name="Reynolds N.K."/>
            <person name="Stajich J.E."/>
            <person name="Barry K."/>
            <person name="Grigoriev I.V."/>
            <person name="Crous P."/>
            <person name="Smith M.E."/>
        </authorList>
    </citation>
    <scope>NUCLEOTIDE SEQUENCE</scope>
    <source>
        <strain evidence="7">RSA 861</strain>
    </source>
</reference>
<feature type="compositionally biased region" description="Basic residues" evidence="6">
    <location>
        <begin position="247"/>
        <end position="259"/>
    </location>
</feature>
<dbReference type="PANTHER" id="PTHR13028:SF0">
    <property type="entry name" value="RRNA-PROCESSING PROTEIN EBP2-RELATED"/>
    <property type="match status" value="1"/>
</dbReference>
<dbReference type="Proteomes" id="UP001150569">
    <property type="component" value="Unassembled WGS sequence"/>
</dbReference>
<evidence type="ECO:0000256" key="1">
    <source>
        <dbReference type="ARBA" id="ARBA00004604"/>
    </source>
</evidence>
<evidence type="ECO:0000313" key="7">
    <source>
        <dbReference type="EMBL" id="KAJ1909498.1"/>
    </source>
</evidence>
<organism evidence="7 8">
    <name type="scientific">Tieghemiomyces parasiticus</name>
    <dbReference type="NCBI Taxonomy" id="78921"/>
    <lineage>
        <taxon>Eukaryota</taxon>
        <taxon>Fungi</taxon>
        <taxon>Fungi incertae sedis</taxon>
        <taxon>Zoopagomycota</taxon>
        <taxon>Kickxellomycotina</taxon>
        <taxon>Dimargaritomycetes</taxon>
        <taxon>Dimargaritales</taxon>
        <taxon>Dimargaritaceae</taxon>
        <taxon>Tieghemiomyces</taxon>
    </lineage>
</organism>
<evidence type="ECO:0000256" key="5">
    <source>
        <dbReference type="ARBA" id="ARBA00023242"/>
    </source>
</evidence>
<dbReference type="AlphaFoldDB" id="A0A9W7ZNW0"/>
<keyword evidence="8" id="KW-1185">Reference proteome</keyword>
<dbReference type="GO" id="GO:0034399">
    <property type="term" value="C:nuclear periphery"/>
    <property type="evidence" value="ECO:0007669"/>
    <property type="project" value="TreeGrafter"/>
</dbReference>
<evidence type="ECO:0000256" key="2">
    <source>
        <dbReference type="ARBA" id="ARBA00007336"/>
    </source>
</evidence>
<dbReference type="OrthoDB" id="443772at2759"/>
<comment type="similarity">
    <text evidence="2">Belongs to the EBP2 family.</text>
</comment>
<dbReference type="EMBL" id="JANBPT010001192">
    <property type="protein sequence ID" value="KAJ1909498.1"/>
    <property type="molecule type" value="Genomic_DNA"/>
</dbReference>
<proteinExistence type="inferred from homology"/>
<evidence type="ECO:0000256" key="4">
    <source>
        <dbReference type="ARBA" id="ARBA00023054"/>
    </source>
</evidence>
<gene>
    <name evidence="7" type="primary">ebp2_1</name>
    <name evidence="7" type="ORF">IWQ60_011138</name>
</gene>
<dbReference type="GO" id="GO:0005730">
    <property type="term" value="C:nucleolus"/>
    <property type="evidence" value="ECO:0007669"/>
    <property type="project" value="UniProtKB-SubCell"/>
</dbReference>
<evidence type="ECO:0000256" key="3">
    <source>
        <dbReference type="ARBA" id="ARBA00022517"/>
    </source>
</evidence>
<dbReference type="Pfam" id="PF05890">
    <property type="entry name" value="Ebp2"/>
    <property type="match status" value="1"/>
</dbReference>
<keyword evidence="3" id="KW-0690">Ribosome biogenesis</keyword>
<comment type="caution">
    <text evidence="7">The sequence shown here is derived from an EMBL/GenBank/DDBJ whole genome shotgun (WGS) entry which is preliminary data.</text>
</comment>
<sequence length="259" mass="28123">MAGDKSSPAADLPDNPVALQAFAKDLNLNLPWIETLTITAKDPHNLTDPEDELKRELGFYNQALQAVKAAKPLVLQAGVPFGRPDDYFAEMVKSDDMMGKIRHNLLQESKSIEASENARRQRELKKFGKQVQTEKLRERQESKARSLEKIKELKRKRKGASRAGDDDDDAGFGGADEDEMFDIALGDDGDDANGGRRGGRKGAKNPRLGGKGGGRTAGGKGPGAAGGPGAKTSKYPGTKFANDKSRPPKRLGKNRRRNK</sequence>
<dbReference type="GO" id="GO:0042273">
    <property type="term" value="P:ribosomal large subunit biogenesis"/>
    <property type="evidence" value="ECO:0007669"/>
    <property type="project" value="TreeGrafter"/>
</dbReference>
<keyword evidence="4" id="KW-0175">Coiled coil</keyword>
<dbReference type="GO" id="GO:0030687">
    <property type="term" value="C:preribosome, large subunit precursor"/>
    <property type="evidence" value="ECO:0007669"/>
    <property type="project" value="TreeGrafter"/>
</dbReference>
<dbReference type="PANTHER" id="PTHR13028">
    <property type="entry name" value="RRNA PROCESSING PROTEIN EBNA1-BINDING PROTEIN-RELATED"/>
    <property type="match status" value="1"/>
</dbReference>
<feature type="compositionally biased region" description="Gly residues" evidence="6">
    <location>
        <begin position="209"/>
        <end position="229"/>
    </location>
</feature>
<comment type="subcellular location">
    <subcellularLocation>
        <location evidence="1">Nucleus</location>
        <location evidence="1">Nucleolus</location>
    </subcellularLocation>
</comment>
<feature type="compositionally biased region" description="Basic and acidic residues" evidence="6">
    <location>
        <begin position="125"/>
        <end position="151"/>
    </location>
</feature>
<accession>A0A9W7ZNW0</accession>
<name>A0A9W7ZNW0_9FUNG</name>
<dbReference type="InterPro" id="IPR008610">
    <property type="entry name" value="Ebp2"/>
</dbReference>
<keyword evidence="5" id="KW-0539">Nucleus</keyword>
<protein>
    <submittedName>
        <fullName evidence="7">rRNA processing protein</fullName>
    </submittedName>
</protein>